<feature type="domain" description="Peptidase C1A papain C-terminal" evidence="4">
    <location>
        <begin position="120"/>
        <end position="337"/>
    </location>
</feature>
<dbReference type="SUPFAM" id="SSF54001">
    <property type="entry name" value="Cysteine proteinases"/>
    <property type="match status" value="1"/>
</dbReference>
<dbReference type="OrthoDB" id="498368at2759"/>
<dbReference type="PANTHER" id="PTHR12411">
    <property type="entry name" value="CYSTEINE PROTEASE FAMILY C1-RELATED"/>
    <property type="match status" value="1"/>
</dbReference>
<feature type="chain" id="PRO_5039891663" evidence="3">
    <location>
        <begin position="19"/>
        <end position="338"/>
    </location>
</feature>
<proteinExistence type="inferred from homology"/>
<dbReference type="InterPro" id="IPR013201">
    <property type="entry name" value="Prot_inhib_I29"/>
</dbReference>
<comment type="caution">
    <text evidence="6">The sequence shown here is derived from an EMBL/GenBank/DDBJ whole genome shotgun (WGS) entry which is preliminary data.</text>
</comment>
<dbReference type="GO" id="GO:0006508">
    <property type="term" value="P:proteolysis"/>
    <property type="evidence" value="ECO:0007669"/>
    <property type="project" value="InterPro"/>
</dbReference>
<organism evidence="6 7">
    <name type="scientific">Polypedilum vanderplanki</name>
    <name type="common">Sleeping chironomid midge</name>
    <dbReference type="NCBI Taxonomy" id="319348"/>
    <lineage>
        <taxon>Eukaryota</taxon>
        <taxon>Metazoa</taxon>
        <taxon>Ecdysozoa</taxon>
        <taxon>Arthropoda</taxon>
        <taxon>Hexapoda</taxon>
        <taxon>Insecta</taxon>
        <taxon>Pterygota</taxon>
        <taxon>Neoptera</taxon>
        <taxon>Endopterygota</taxon>
        <taxon>Diptera</taxon>
        <taxon>Nematocera</taxon>
        <taxon>Chironomoidea</taxon>
        <taxon>Chironomidae</taxon>
        <taxon>Chironominae</taxon>
        <taxon>Polypedilum</taxon>
        <taxon>Polypedilum</taxon>
    </lineage>
</organism>
<evidence type="ECO:0000256" key="3">
    <source>
        <dbReference type="SAM" id="SignalP"/>
    </source>
</evidence>
<feature type="domain" description="Cathepsin propeptide inhibitor" evidence="5">
    <location>
        <begin position="28"/>
        <end position="88"/>
    </location>
</feature>
<dbReference type="Pfam" id="PF00112">
    <property type="entry name" value="Peptidase_C1"/>
    <property type="match status" value="1"/>
</dbReference>
<name>A0A9J6BFE0_POLVA</name>
<gene>
    <name evidence="6" type="ORF">PVAND_016532</name>
</gene>
<dbReference type="SMART" id="SM00645">
    <property type="entry name" value="Pept_C1"/>
    <property type="match status" value="1"/>
</dbReference>
<dbReference type="Pfam" id="PF08246">
    <property type="entry name" value="Inhibitor_I29"/>
    <property type="match status" value="1"/>
</dbReference>
<sequence length="338" mass="38403">MKWKICLILILHVKFINSLGSDMAKQEFNDFVLKYNKTYSSPTEYDAAFENFAKEKLAIQAQRLKYESNQSTFLMGINYRSDQTFEQKKTWLGLLLEEMPTSQARALTNEFPSTSSNVPAPARIDFREFGYVTNVLDQGYFCSSCYSFATLCSVEGQFLKKNISTKVLSTQSIIDCSSNYKNKGCDGGYIESSFRYLIDSKGIEDFNSYPYEGTVGQCRYNNKKSVGSVRCYDKVQTDEETLKQILANTGPMAIGIKANFPSFYGYQNGVYDDDNCYGIPDHAVCLVGYGTDYSYNPPADYWLIKNSWSDEWGEKGFIRMKRGVNLCSLTSAMFYGEV</sequence>
<dbReference type="FunFam" id="3.90.70.10:FF:000332">
    <property type="entry name" value="Cathepsin L1"/>
    <property type="match status" value="1"/>
</dbReference>
<evidence type="ECO:0000313" key="6">
    <source>
        <dbReference type="EMBL" id="KAG5668596.1"/>
    </source>
</evidence>
<dbReference type="InterPro" id="IPR000668">
    <property type="entry name" value="Peptidase_C1A_C"/>
</dbReference>
<dbReference type="InterPro" id="IPR038765">
    <property type="entry name" value="Papain-like_cys_pep_sf"/>
</dbReference>
<accession>A0A9J6BFE0</accession>
<evidence type="ECO:0000256" key="2">
    <source>
        <dbReference type="ARBA" id="ARBA00023157"/>
    </source>
</evidence>
<dbReference type="InterPro" id="IPR039417">
    <property type="entry name" value="Peptidase_C1A_papain-like"/>
</dbReference>
<dbReference type="EMBL" id="JADBJN010000004">
    <property type="protein sequence ID" value="KAG5668596.1"/>
    <property type="molecule type" value="Genomic_DNA"/>
</dbReference>
<keyword evidence="2" id="KW-1015">Disulfide bond</keyword>
<dbReference type="Gene3D" id="3.90.70.10">
    <property type="entry name" value="Cysteine proteinases"/>
    <property type="match status" value="1"/>
</dbReference>
<dbReference type="GO" id="GO:0008234">
    <property type="term" value="F:cysteine-type peptidase activity"/>
    <property type="evidence" value="ECO:0007669"/>
    <property type="project" value="InterPro"/>
</dbReference>
<evidence type="ECO:0000259" key="5">
    <source>
        <dbReference type="SMART" id="SM00848"/>
    </source>
</evidence>
<dbReference type="PRINTS" id="PR00705">
    <property type="entry name" value="PAPAIN"/>
</dbReference>
<evidence type="ECO:0000259" key="4">
    <source>
        <dbReference type="SMART" id="SM00645"/>
    </source>
</evidence>
<protein>
    <submittedName>
        <fullName evidence="6">Uncharacterized protein</fullName>
    </submittedName>
</protein>
<keyword evidence="3" id="KW-0732">Signal</keyword>
<dbReference type="Proteomes" id="UP001107558">
    <property type="component" value="Chromosome 4"/>
</dbReference>
<dbReference type="SMART" id="SM00848">
    <property type="entry name" value="Inhibitor_I29"/>
    <property type="match status" value="1"/>
</dbReference>
<reference evidence="6" key="1">
    <citation type="submission" date="2021-03" db="EMBL/GenBank/DDBJ databases">
        <title>Chromosome level genome of the anhydrobiotic midge Polypedilum vanderplanki.</title>
        <authorList>
            <person name="Yoshida Y."/>
            <person name="Kikawada T."/>
            <person name="Gusev O."/>
        </authorList>
    </citation>
    <scope>NUCLEOTIDE SEQUENCE</scope>
    <source>
        <strain evidence="6">NIAS01</strain>
        <tissue evidence="6">Whole body or cell culture</tissue>
    </source>
</reference>
<dbReference type="CDD" id="cd02248">
    <property type="entry name" value="Peptidase_C1A"/>
    <property type="match status" value="1"/>
</dbReference>
<dbReference type="InterPro" id="IPR025661">
    <property type="entry name" value="Pept_asp_AS"/>
</dbReference>
<dbReference type="InterPro" id="IPR013128">
    <property type="entry name" value="Peptidase_C1A"/>
</dbReference>
<dbReference type="PROSITE" id="PS00640">
    <property type="entry name" value="THIOL_PROTEASE_ASN"/>
    <property type="match status" value="1"/>
</dbReference>
<evidence type="ECO:0000256" key="1">
    <source>
        <dbReference type="ARBA" id="ARBA00008455"/>
    </source>
</evidence>
<feature type="signal peptide" evidence="3">
    <location>
        <begin position="1"/>
        <end position="18"/>
    </location>
</feature>
<evidence type="ECO:0000313" key="7">
    <source>
        <dbReference type="Proteomes" id="UP001107558"/>
    </source>
</evidence>
<dbReference type="AlphaFoldDB" id="A0A9J6BFE0"/>
<keyword evidence="7" id="KW-1185">Reference proteome</keyword>
<comment type="similarity">
    <text evidence="1">Belongs to the peptidase C1 family.</text>
</comment>